<keyword evidence="2" id="KW-1185">Reference proteome</keyword>
<name>A0A833MA65_9FIRM</name>
<reference evidence="1 2" key="1">
    <citation type="submission" date="2019-10" db="EMBL/GenBank/DDBJ databases">
        <title>Alkaliphilus serpentinus sp. nov. and Alkaliphilus pronyensis sp. nov., two novel anaerobic alkaliphilic species isolated from the serpentinized-hosted hydrothermal field of the Prony Bay (New Caledonia).</title>
        <authorList>
            <person name="Postec A."/>
        </authorList>
    </citation>
    <scope>NUCLEOTIDE SEQUENCE [LARGE SCALE GENOMIC DNA]</scope>
    <source>
        <strain evidence="1 2">LacT</strain>
    </source>
</reference>
<dbReference type="RefSeq" id="WP_151865248.1">
    <property type="nucleotide sequence ID" value="NZ_WBZB01000013.1"/>
</dbReference>
<gene>
    <name evidence="1" type="ORF">F8153_04915</name>
</gene>
<dbReference type="AlphaFoldDB" id="A0A833MA65"/>
<dbReference type="OrthoDB" id="5422255at2"/>
<comment type="caution">
    <text evidence="1">The sequence shown here is derived from an EMBL/GenBank/DDBJ whole genome shotgun (WGS) entry which is preliminary data.</text>
</comment>
<evidence type="ECO:0000313" key="2">
    <source>
        <dbReference type="Proteomes" id="UP000465601"/>
    </source>
</evidence>
<sequence length="59" mass="6612">MSHITGKSAYKRLEERLNRFPQGAPPSETLDKILQVLFNEGSYNLHGIKACFSREAFGG</sequence>
<dbReference type="Proteomes" id="UP000465601">
    <property type="component" value="Unassembled WGS sequence"/>
</dbReference>
<dbReference type="EMBL" id="WBZB01000013">
    <property type="protein sequence ID" value="KAB3531520.1"/>
    <property type="molecule type" value="Genomic_DNA"/>
</dbReference>
<accession>A0A833MA65</accession>
<organism evidence="1 2">
    <name type="scientific">Alkaliphilus serpentinus</name>
    <dbReference type="NCBI Taxonomy" id="1482731"/>
    <lineage>
        <taxon>Bacteria</taxon>
        <taxon>Bacillati</taxon>
        <taxon>Bacillota</taxon>
        <taxon>Clostridia</taxon>
        <taxon>Peptostreptococcales</taxon>
        <taxon>Natronincolaceae</taxon>
        <taxon>Alkaliphilus</taxon>
    </lineage>
</organism>
<protein>
    <submittedName>
        <fullName evidence="1">Uncharacterized protein</fullName>
    </submittedName>
</protein>
<proteinExistence type="predicted"/>
<evidence type="ECO:0000313" key="1">
    <source>
        <dbReference type="EMBL" id="KAB3531520.1"/>
    </source>
</evidence>